<organism evidence="4 5">
    <name type="scientific">candidate division WOR-1 bacterium DG_54_3</name>
    <dbReference type="NCBI Taxonomy" id="1703775"/>
    <lineage>
        <taxon>Bacteria</taxon>
        <taxon>Bacillati</taxon>
        <taxon>Saganbacteria</taxon>
    </lineage>
</organism>
<keyword evidence="2" id="KW-0479">Metal-binding</keyword>
<evidence type="ECO:0000256" key="1">
    <source>
        <dbReference type="ARBA" id="ARBA00022596"/>
    </source>
</evidence>
<dbReference type="InterPro" id="IPR000688">
    <property type="entry name" value="HypA/HybF"/>
</dbReference>
<keyword evidence="1" id="KW-0533">Nickel</keyword>
<evidence type="ECO:0000256" key="2">
    <source>
        <dbReference type="ARBA" id="ARBA00022723"/>
    </source>
</evidence>
<keyword evidence="3" id="KW-0862">Zinc</keyword>
<dbReference type="Gene3D" id="3.30.2320.50">
    <property type="match status" value="1"/>
</dbReference>
<accession>A0A0S7Y528</accession>
<evidence type="ECO:0000313" key="5">
    <source>
        <dbReference type="Proteomes" id="UP000051861"/>
    </source>
</evidence>
<dbReference type="EMBL" id="LIZX01000015">
    <property type="protein sequence ID" value="KPJ69732.1"/>
    <property type="molecule type" value="Genomic_DNA"/>
</dbReference>
<sequence>MHELGLAQDVLEKVKAEAKAKGLSKVIYAKAKIGETLITDPPEFEEIFSTISAGSVAEGMQLDLEILPSLIQKSLDWIALNAVPQISRFLQARNF</sequence>
<dbReference type="GO" id="GO:0051604">
    <property type="term" value="P:protein maturation"/>
    <property type="evidence" value="ECO:0007669"/>
    <property type="project" value="InterPro"/>
</dbReference>
<dbReference type="Pfam" id="PF01155">
    <property type="entry name" value="HypA"/>
    <property type="match status" value="1"/>
</dbReference>
<dbReference type="Proteomes" id="UP000051861">
    <property type="component" value="Unassembled WGS sequence"/>
</dbReference>
<evidence type="ECO:0008006" key="6">
    <source>
        <dbReference type="Google" id="ProtNLM"/>
    </source>
</evidence>
<evidence type="ECO:0000313" key="4">
    <source>
        <dbReference type="EMBL" id="KPJ69732.1"/>
    </source>
</evidence>
<gene>
    <name evidence="4" type="ORF">AMJ44_02620</name>
</gene>
<evidence type="ECO:0000256" key="3">
    <source>
        <dbReference type="ARBA" id="ARBA00022833"/>
    </source>
</evidence>
<protein>
    <recommendedName>
        <fullName evidence="6">Hydrogenase maturation nickel metallochaperone HypA</fullName>
    </recommendedName>
</protein>
<name>A0A0S7Y528_UNCSA</name>
<comment type="caution">
    <text evidence="4">The sequence shown here is derived from an EMBL/GenBank/DDBJ whole genome shotgun (WGS) entry which is preliminary data.</text>
</comment>
<proteinExistence type="predicted"/>
<dbReference type="AlphaFoldDB" id="A0A0S7Y528"/>
<dbReference type="GO" id="GO:0016151">
    <property type="term" value="F:nickel cation binding"/>
    <property type="evidence" value="ECO:0007669"/>
    <property type="project" value="InterPro"/>
</dbReference>
<reference evidence="4 5" key="1">
    <citation type="journal article" date="2015" name="Microbiome">
        <title>Genomic resolution of linkages in carbon, nitrogen, and sulfur cycling among widespread estuary sediment bacteria.</title>
        <authorList>
            <person name="Baker B.J."/>
            <person name="Lazar C.S."/>
            <person name="Teske A.P."/>
            <person name="Dick G.J."/>
        </authorList>
    </citation>
    <scope>NUCLEOTIDE SEQUENCE [LARGE SCALE GENOMIC DNA]</scope>
    <source>
        <strain evidence="4">DG_54_3</strain>
    </source>
</reference>